<dbReference type="PANTHER" id="PTHR46494:SF1">
    <property type="entry name" value="CORA FAMILY METAL ION TRANSPORTER (EUROFUNG)"/>
    <property type="match status" value="1"/>
</dbReference>
<dbReference type="Proteomes" id="UP000317982">
    <property type="component" value="Unassembled WGS sequence"/>
</dbReference>
<keyword evidence="3" id="KW-0813">Transport</keyword>
<dbReference type="InterPro" id="IPR002523">
    <property type="entry name" value="MgTranspt_CorA/ZnTranspt_ZntB"/>
</dbReference>
<comment type="caution">
    <text evidence="9">The sequence shown here is derived from an EMBL/GenBank/DDBJ whole genome shotgun (WGS) entry which is preliminary data.</text>
</comment>
<dbReference type="Gene3D" id="3.30.460.20">
    <property type="entry name" value="CorA soluble domain-like"/>
    <property type="match status" value="1"/>
</dbReference>
<feature type="transmembrane region" description="Helical" evidence="8">
    <location>
        <begin position="295"/>
        <end position="315"/>
    </location>
</feature>
<evidence type="ECO:0000256" key="8">
    <source>
        <dbReference type="SAM" id="Phobius"/>
    </source>
</evidence>
<accession>A0A545AY55</accession>
<evidence type="ECO:0000256" key="6">
    <source>
        <dbReference type="ARBA" id="ARBA00022989"/>
    </source>
</evidence>
<dbReference type="InterPro" id="IPR045863">
    <property type="entry name" value="CorA_TM1_TM2"/>
</dbReference>
<dbReference type="InterPro" id="IPR045861">
    <property type="entry name" value="CorA_cytoplasmic_dom"/>
</dbReference>
<keyword evidence="7 8" id="KW-0472">Membrane</keyword>
<comment type="subcellular location">
    <subcellularLocation>
        <location evidence="1">Cell membrane</location>
        <topology evidence="1">Multi-pass membrane protein</topology>
    </subcellularLocation>
</comment>
<dbReference type="PANTHER" id="PTHR46494">
    <property type="entry name" value="CORA FAMILY METAL ION TRANSPORTER (EUROFUNG)"/>
    <property type="match status" value="1"/>
</dbReference>
<keyword evidence="4" id="KW-1003">Cell membrane</keyword>
<evidence type="ECO:0000313" key="9">
    <source>
        <dbReference type="EMBL" id="TQS46243.1"/>
    </source>
</evidence>
<dbReference type="Gene3D" id="1.20.58.340">
    <property type="entry name" value="Magnesium transport protein CorA, transmembrane region"/>
    <property type="match status" value="2"/>
</dbReference>
<feature type="transmembrane region" description="Helical" evidence="8">
    <location>
        <begin position="265"/>
        <end position="283"/>
    </location>
</feature>
<evidence type="ECO:0000256" key="7">
    <source>
        <dbReference type="ARBA" id="ARBA00023136"/>
    </source>
</evidence>
<dbReference type="OrthoDB" id="9803416at2"/>
<dbReference type="InParanoid" id="A0A545AY55"/>
<dbReference type="SUPFAM" id="SSF143865">
    <property type="entry name" value="CorA soluble domain-like"/>
    <property type="match status" value="1"/>
</dbReference>
<keyword evidence="5 8" id="KW-0812">Transmembrane</keyword>
<name>A0A545AY55_9ACTN</name>
<gene>
    <name evidence="9" type="ORF">FL583_06500</name>
</gene>
<dbReference type="GO" id="GO:0050897">
    <property type="term" value="F:cobalt ion binding"/>
    <property type="evidence" value="ECO:0007669"/>
    <property type="project" value="TreeGrafter"/>
</dbReference>
<dbReference type="CDD" id="cd12822">
    <property type="entry name" value="TmCorA-like"/>
    <property type="match status" value="1"/>
</dbReference>
<dbReference type="AlphaFoldDB" id="A0A545AY55"/>
<proteinExistence type="inferred from homology"/>
<evidence type="ECO:0000256" key="1">
    <source>
        <dbReference type="ARBA" id="ARBA00004651"/>
    </source>
</evidence>
<dbReference type="SUPFAM" id="SSF144083">
    <property type="entry name" value="Magnesium transport protein CorA, transmembrane region"/>
    <property type="match status" value="1"/>
</dbReference>
<evidence type="ECO:0000256" key="4">
    <source>
        <dbReference type="ARBA" id="ARBA00022475"/>
    </source>
</evidence>
<evidence type="ECO:0000256" key="3">
    <source>
        <dbReference type="ARBA" id="ARBA00022448"/>
    </source>
</evidence>
<keyword evidence="6 8" id="KW-1133">Transmembrane helix</keyword>
<dbReference type="GO" id="GO:0015087">
    <property type="term" value="F:cobalt ion transmembrane transporter activity"/>
    <property type="evidence" value="ECO:0007669"/>
    <property type="project" value="TreeGrafter"/>
</dbReference>
<keyword evidence="10" id="KW-1185">Reference proteome</keyword>
<dbReference type="EMBL" id="VIRS01000003">
    <property type="protein sequence ID" value="TQS46243.1"/>
    <property type="molecule type" value="Genomic_DNA"/>
</dbReference>
<evidence type="ECO:0000256" key="2">
    <source>
        <dbReference type="ARBA" id="ARBA00009765"/>
    </source>
</evidence>
<comment type="similarity">
    <text evidence="2">Belongs to the CorA metal ion transporter (MIT) (TC 1.A.35) family.</text>
</comment>
<dbReference type="GO" id="GO:0015095">
    <property type="term" value="F:magnesium ion transmembrane transporter activity"/>
    <property type="evidence" value="ECO:0007669"/>
    <property type="project" value="TreeGrafter"/>
</dbReference>
<organism evidence="9 10">
    <name type="scientific">Cryptosporangium phraense</name>
    <dbReference type="NCBI Taxonomy" id="2593070"/>
    <lineage>
        <taxon>Bacteria</taxon>
        <taxon>Bacillati</taxon>
        <taxon>Actinomycetota</taxon>
        <taxon>Actinomycetes</taxon>
        <taxon>Cryptosporangiales</taxon>
        <taxon>Cryptosporangiaceae</taxon>
        <taxon>Cryptosporangium</taxon>
    </lineage>
</organism>
<reference evidence="9 10" key="1">
    <citation type="submission" date="2019-07" db="EMBL/GenBank/DDBJ databases">
        <title>Cryptosporangium phraense sp. nov., isolated from plant litter.</title>
        <authorList>
            <person name="Suriyachadkun C."/>
        </authorList>
    </citation>
    <scope>NUCLEOTIDE SEQUENCE [LARGE SCALE GENOMIC DNA]</scope>
    <source>
        <strain evidence="9 10">A-T 5661</strain>
    </source>
</reference>
<sequence>MYRDGEVVAEGFPAEEIAARLASADDGFVWLDLHEPDEADLGIVVREFGLHPLAVEDALQQDQRPKLDRYRTHLFANMYAVAFDDESAELTSSEVSAFITPRALITVRKAAFDVDALMARWDATPELASAGIGFLVHGLLDAVVDGQYDATERLDNSLDALEDRLFEPRRDPGVDIRRRAFELRRAALQLRRVVAPMREVIERILRNAGEHHLAHDFLTPYYEDVHDHVLRAAETTENARDRIASILESEQNIQGQQLNEVTKKLAAWAAIIAVPTAVTGYYGQNVPYPGFEHHAGWIVSTTVIIVLSGALWLLLRRRGWL</sequence>
<dbReference type="GO" id="GO:0000287">
    <property type="term" value="F:magnesium ion binding"/>
    <property type="evidence" value="ECO:0007669"/>
    <property type="project" value="TreeGrafter"/>
</dbReference>
<protein>
    <submittedName>
        <fullName evidence="9">Magnesium transporter CorA family protein</fullName>
    </submittedName>
</protein>
<evidence type="ECO:0000256" key="5">
    <source>
        <dbReference type="ARBA" id="ARBA00022692"/>
    </source>
</evidence>
<dbReference type="Pfam" id="PF01544">
    <property type="entry name" value="CorA"/>
    <property type="match status" value="1"/>
</dbReference>
<evidence type="ECO:0000313" key="10">
    <source>
        <dbReference type="Proteomes" id="UP000317982"/>
    </source>
</evidence>
<dbReference type="GO" id="GO:0005886">
    <property type="term" value="C:plasma membrane"/>
    <property type="evidence" value="ECO:0007669"/>
    <property type="project" value="UniProtKB-SubCell"/>
</dbReference>